<feature type="domain" description="Zinc knuckle CX2CX4HX4C" evidence="2">
    <location>
        <begin position="5"/>
        <end position="52"/>
    </location>
</feature>
<evidence type="ECO:0000259" key="2">
    <source>
        <dbReference type="Pfam" id="PF14392"/>
    </source>
</evidence>
<feature type="compositionally biased region" description="Basic and acidic residues" evidence="1">
    <location>
        <begin position="167"/>
        <end position="177"/>
    </location>
</feature>
<feature type="region of interest" description="Disordered" evidence="1">
    <location>
        <begin position="243"/>
        <end position="271"/>
    </location>
</feature>
<dbReference type="EMBL" id="QGKX02000095">
    <property type="protein sequence ID" value="KAF3575051.1"/>
    <property type="molecule type" value="Genomic_DNA"/>
</dbReference>
<organism evidence="3 4">
    <name type="scientific">Brassica cretica</name>
    <name type="common">Mustard</name>
    <dbReference type="NCBI Taxonomy" id="69181"/>
    <lineage>
        <taxon>Eukaryota</taxon>
        <taxon>Viridiplantae</taxon>
        <taxon>Streptophyta</taxon>
        <taxon>Embryophyta</taxon>
        <taxon>Tracheophyta</taxon>
        <taxon>Spermatophyta</taxon>
        <taxon>Magnoliopsida</taxon>
        <taxon>eudicotyledons</taxon>
        <taxon>Gunneridae</taxon>
        <taxon>Pentapetalae</taxon>
        <taxon>rosids</taxon>
        <taxon>malvids</taxon>
        <taxon>Brassicales</taxon>
        <taxon>Brassicaceae</taxon>
        <taxon>Brassiceae</taxon>
        <taxon>Brassica</taxon>
    </lineage>
</organism>
<name>A0A8S9RR54_BRACR</name>
<proteinExistence type="predicted"/>
<comment type="caution">
    <text evidence="3">The sequence shown here is derived from an EMBL/GenBank/DDBJ whole genome shotgun (WGS) entry which is preliminary data.</text>
</comment>
<feature type="region of interest" description="Disordered" evidence="1">
    <location>
        <begin position="101"/>
        <end position="133"/>
    </location>
</feature>
<protein>
    <recommendedName>
        <fullName evidence="2">Zinc knuckle CX2CX4HX4C domain-containing protein</fullName>
    </recommendedName>
</protein>
<dbReference type="Pfam" id="PF14392">
    <property type="entry name" value="zf-CCHC_4"/>
    <property type="match status" value="1"/>
</dbReference>
<reference evidence="3" key="1">
    <citation type="submission" date="2019-12" db="EMBL/GenBank/DDBJ databases">
        <title>Genome sequencing and annotation of Brassica cretica.</title>
        <authorList>
            <person name="Studholme D.J."/>
            <person name="Sarris P."/>
        </authorList>
    </citation>
    <scope>NUCLEOTIDE SEQUENCE</scope>
    <source>
        <strain evidence="3">PFS-109/04</strain>
        <tissue evidence="3">Leaf</tissue>
    </source>
</reference>
<evidence type="ECO:0000256" key="1">
    <source>
        <dbReference type="SAM" id="MobiDB-lite"/>
    </source>
</evidence>
<feature type="region of interest" description="Disordered" evidence="1">
    <location>
        <begin position="208"/>
        <end position="227"/>
    </location>
</feature>
<feature type="region of interest" description="Disordered" evidence="1">
    <location>
        <begin position="154"/>
        <end position="178"/>
    </location>
</feature>
<dbReference type="Proteomes" id="UP000712600">
    <property type="component" value="Unassembled WGS sequence"/>
</dbReference>
<dbReference type="InterPro" id="IPR025836">
    <property type="entry name" value="Zn_knuckle_CX2CX4HX4C"/>
</dbReference>
<evidence type="ECO:0000313" key="3">
    <source>
        <dbReference type="EMBL" id="KAF3575051.1"/>
    </source>
</evidence>
<sequence>MLIDVDTRKPITFTRKIASPGGEEVSIQIHYDKLFKHCSSCGMLTHEVAYCPMKFPVGKDRVERTGVFERVQLPTVTTSRQPLLRDQKPYDRYETFSRSDRYGGKESRYNSSFSRSNKRYAPYQKQQTQTWKAKEKMEKRRELEMISYEPYAHGMKSRQIDSPSPKRSADISMDDRSSRKKIATAIVTPSRQDRDENIIGALNDMDTIGTSNMDDGDREDSLMVEDHADDLLGDELMDMDVEATKDAAAAGAKSVQATKGKPSATSSHKRR</sequence>
<evidence type="ECO:0000313" key="4">
    <source>
        <dbReference type="Proteomes" id="UP000712600"/>
    </source>
</evidence>
<accession>A0A8S9RR54</accession>
<dbReference type="AlphaFoldDB" id="A0A8S9RR54"/>
<gene>
    <name evidence="3" type="ORF">F2Q69_00059275</name>
</gene>
<feature type="compositionally biased region" description="Low complexity" evidence="1">
    <location>
        <begin position="246"/>
        <end position="259"/>
    </location>
</feature>